<dbReference type="InterPro" id="IPR000060">
    <property type="entry name" value="BCCT_transptr"/>
</dbReference>
<evidence type="ECO:0000256" key="7">
    <source>
        <dbReference type="ARBA" id="ARBA00023136"/>
    </source>
</evidence>
<dbReference type="Proteomes" id="UP000054837">
    <property type="component" value="Unassembled WGS sequence"/>
</dbReference>
<dbReference type="OrthoDB" id="9775735at2"/>
<evidence type="ECO:0000256" key="4">
    <source>
        <dbReference type="ARBA" id="ARBA00022475"/>
    </source>
</evidence>
<feature type="transmembrane region" description="Helical" evidence="9">
    <location>
        <begin position="242"/>
        <end position="264"/>
    </location>
</feature>
<evidence type="ECO:0000256" key="8">
    <source>
        <dbReference type="SAM" id="MobiDB-lite"/>
    </source>
</evidence>
<feature type="transmembrane region" description="Helical" evidence="9">
    <location>
        <begin position="276"/>
        <end position="296"/>
    </location>
</feature>
<evidence type="ECO:0000256" key="5">
    <source>
        <dbReference type="ARBA" id="ARBA00022692"/>
    </source>
</evidence>
<dbReference type="GO" id="GO:0022857">
    <property type="term" value="F:transmembrane transporter activity"/>
    <property type="evidence" value="ECO:0007669"/>
    <property type="project" value="InterPro"/>
</dbReference>
<reference evidence="10 11" key="1">
    <citation type="submission" date="2015-12" db="EMBL/GenBank/DDBJ databases">
        <title>Serinicoccus chungangenesis strain CD08_5 genome sequencing and assembly.</title>
        <authorList>
            <person name="Chander A.M."/>
            <person name="Kaur G."/>
            <person name="Nair G.R."/>
            <person name="Dhawan D.K."/>
            <person name="Kochhar R.K."/>
            <person name="Mayilraj S."/>
            <person name="Bhadada S.K."/>
        </authorList>
    </citation>
    <scope>NUCLEOTIDE SEQUENCE [LARGE SCALE GENOMIC DNA]</scope>
    <source>
        <strain evidence="10 11">CD08_5</strain>
    </source>
</reference>
<feature type="transmembrane region" description="Helical" evidence="9">
    <location>
        <begin position="154"/>
        <end position="177"/>
    </location>
</feature>
<dbReference type="RefSeq" id="WP_058891449.1">
    <property type="nucleotide sequence ID" value="NZ_LQBL01000028.1"/>
</dbReference>
<feature type="transmembrane region" description="Helical" evidence="9">
    <location>
        <begin position="416"/>
        <end position="442"/>
    </location>
</feature>
<comment type="caution">
    <text evidence="10">The sequence shown here is derived from an EMBL/GenBank/DDBJ whole genome shotgun (WGS) entry which is preliminary data.</text>
</comment>
<protein>
    <submittedName>
        <fullName evidence="10">Choline transporter</fullName>
    </submittedName>
</protein>
<keyword evidence="5 9" id="KW-0812">Transmembrane</keyword>
<dbReference type="GO" id="GO:0005886">
    <property type="term" value="C:plasma membrane"/>
    <property type="evidence" value="ECO:0007669"/>
    <property type="project" value="UniProtKB-SubCell"/>
</dbReference>
<feature type="transmembrane region" description="Helical" evidence="9">
    <location>
        <begin position="26"/>
        <end position="45"/>
    </location>
</feature>
<feature type="transmembrane region" description="Helical" evidence="9">
    <location>
        <begin position="463"/>
        <end position="484"/>
    </location>
</feature>
<feature type="transmembrane region" description="Helical" evidence="9">
    <location>
        <begin position="329"/>
        <end position="349"/>
    </location>
</feature>
<feature type="transmembrane region" description="Helical" evidence="9">
    <location>
        <begin position="105"/>
        <end position="126"/>
    </location>
</feature>
<name>A0A0W8I5P2_9MICO</name>
<keyword evidence="7 9" id="KW-0472">Membrane</keyword>
<feature type="transmembrane region" description="Helical" evidence="9">
    <location>
        <begin position="205"/>
        <end position="230"/>
    </location>
</feature>
<keyword evidence="11" id="KW-1185">Reference proteome</keyword>
<evidence type="ECO:0000256" key="3">
    <source>
        <dbReference type="ARBA" id="ARBA00022448"/>
    </source>
</evidence>
<feature type="region of interest" description="Disordered" evidence="8">
    <location>
        <begin position="1"/>
        <end position="21"/>
    </location>
</feature>
<feature type="region of interest" description="Disordered" evidence="8">
    <location>
        <begin position="577"/>
        <end position="600"/>
    </location>
</feature>
<proteinExistence type="inferred from homology"/>
<gene>
    <name evidence="10" type="ORF">AVL62_01170</name>
</gene>
<dbReference type="PANTHER" id="PTHR30047:SF7">
    <property type="entry name" value="HIGH-AFFINITY CHOLINE TRANSPORT PROTEIN"/>
    <property type="match status" value="1"/>
</dbReference>
<keyword evidence="3" id="KW-0813">Transport</keyword>
<keyword evidence="6 9" id="KW-1133">Transmembrane helix</keyword>
<evidence type="ECO:0000256" key="1">
    <source>
        <dbReference type="ARBA" id="ARBA00004651"/>
    </source>
</evidence>
<evidence type="ECO:0000313" key="11">
    <source>
        <dbReference type="Proteomes" id="UP000054837"/>
    </source>
</evidence>
<evidence type="ECO:0000256" key="6">
    <source>
        <dbReference type="ARBA" id="ARBA00022989"/>
    </source>
</evidence>
<keyword evidence="4" id="KW-1003">Cell membrane</keyword>
<sequence>MTAKTEQAAPAPSPAEKPPGSPPVRLPVFVASLVGVVVFATWAILMPDRVYETIFSWTEWVGATFGWFYILLGTAILVFVLFLGFSRYGTLRLGPAHSRPEFSTFAWASMLFAAGIGTDVMFFSVVEPVTQYISPPLIEGETVQAAREATVWTLFHYGITGWGMYALMGMALAFFAYRLNLPLAVRSALAPVFGRRIDGPLGHAVDTAAVLGTIFGVATSLGIGVVFLNFGLGELFGIQQGLAAQIGLIVLAITMAAISATTGVDKGIRFLSQLNVLLALGLAAWVLVTGRTQLLIEGVVMNVGDFVARFPSMTMDTMAYDGANEWMNLWTLFFWAWWVAWASFVGMFLARISRGRTIRQFVAGTMVIPFAYIVMWVSIFGNAALARVRDGDADFAAAAQEYDGRGFFMLLQDYPAAGLLVLLATAVGLLFYVTSADSGALVMGNLCSQLREVQEDCAPWLRIVWAAATGLLTIAVLAVGGIYALQYATVIMGLPFAVVLVLVMWGLFTALRTELRRVDAGNGTHAVLYAVGDGTADRETWKARVARATNFVDTEDAEAYLESVVDPALTEVAEELRSRGVRAETSSGTAPPDDQDNEGGRFVELRTGEDEHPFLYRVKISQHPVPTYGGRMIGNRDRYARLEVHLADGGQDYDVMGFTRAQVIHDCLDAYEAHLDFLRTV</sequence>
<comment type="subcellular location">
    <subcellularLocation>
        <location evidence="1">Cell membrane</location>
        <topology evidence="1">Multi-pass membrane protein</topology>
    </subcellularLocation>
</comment>
<evidence type="ECO:0000256" key="2">
    <source>
        <dbReference type="ARBA" id="ARBA00005658"/>
    </source>
</evidence>
<dbReference type="NCBIfam" id="TIGR00842">
    <property type="entry name" value="bcct"/>
    <property type="match status" value="1"/>
</dbReference>
<dbReference type="NCBIfam" id="NF007399">
    <property type="entry name" value="PRK09928.1"/>
    <property type="match status" value="1"/>
</dbReference>
<dbReference type="Pfam" id="PF02028">
    <property type="entry name" value="BCCT"/>
    <property type="match status" value="1"/>
</dbReference>
<feature type="compositionally biased region" description="Pro residues" evidence="8">
    <location>
        <begin position="11"/>
        <end position="21"/>
    </location>
</feature>
<accession>A0A0W8I5P2</accession>
<evidence type="ECO:0000313" key="10">
    <source>
        <dbReference type="EMBL" id="KUG53441.1"/>
    </source>
</evidence>
<organism evidence="10 11">
    <name type="scientific">Serinicoccus chungangensis</name>
    <dbReference type="NCBI Taxonomy" id="767452"/>
    <lineage>
        <taxon>Bacteria</taxon>
        <taxon>Bacillati</taxon>
        <taxon>Actinomycetota</taxon>
        <taxon>Actinomycetes</taxon>
        <taxon>Micrococcales</taxon>
        <taxon>Ornithinimicrobiaceae</taxon>
        <taxon>Serinicoccus</taxon>
    </lineage>
</organism>
<feature type="transmembrane region" description="Helical" evidence="9">
    <location>
        <begin position="490"/>
        <end position="508"/>
    </location>
</feature>
<dbReference type="PANTHER" id="PTHR30047">
    <property type="entry name" value="HIGH-AFFINITY CHOLINE TRANSPORT PROTEIN-RELATED"/>
    <property type="match status" value="1"/>
</dbReference>
<feature type="transmembrane region" description="Helical" evidence="9">
    <location>
        <begin position="65"/>
        <end position="85"/>
    </location>
</feature>
<feature type="transmembrane region" description="Helical" evidence="9">
    <location>
        <begin position="361"/>
        <end position="385"/>
    </location>
</feature>
<dbReference type="EMBL" id="LQBL01000028">
    <property type="protein sequence ID" value="KUG53441.1"/>
    <property type="molecule type" value="Genomic_DNA"/>
</dbReference>
<dbReference type="AlphaFoldDB" id="A0A0W8I5P2"/>
<dbReference type="STRING" id="767452.AVL62_01170"/>
<comment type="similarity">
    <text evidence="2">Belongs to the BCCT transporter (TC 2.A.15) family.</text>
</comment>
<evidence type="ECO:0000256" key="9">
    <source>
        <dbReference type="SAM" id="Phobius"/>
    </source>
</evidence>